<evidence type="ECO:0000256" key="2">
    <source>
        <dbReference type="ARBA" id="ARBA00022801"/>
    </source>
</evidence>
<evidence type="ECO:0000256" key="3">
    <source>
        <dbReference type="ARBA" id="ARBA00023186"/>
    </source>
</evidence>
<keyword evidence="2" id="KW-0378">Hydrolase</keyword>
<dbReference type="InterPro" id="IPR036627">
    <property type="entry name" value="CobW-likC_sf"/>
</dbReference>
<dbReference type="InterPro" id="IPR027417">
    <property type="entry name" value="P-loop_NTPase"/>
</dbReference>
<evidence type="ECO:0000313" key="9">
    <source>
        <dbReference type="EMBL" id="MFD2206953.1"/>
    </source>
</evidence>
<feature type="domain" description="CobW C-terminal" evidence="8">
    <location>
        <begin position="275"/>
        <end position="369"/>
    </location>
</feature>
<dbReference type="PANTHER" id="PTHR13748">
    <property type="entry name" value="COBW-RELATED"/>
    <property type="match status" value="1"/>
</dbReference>
<dbReference type="Pfam" id="PF07683">
    <property type="entry name" value="CobW_C"/>
    <property type="match status" value="1"/>
</dbReference>
<evidence type="ECO:0000259" key="8">
    <source>
        <dbReference type="SMART" id="SM00833"/>
    </source>
</evidence>
<keyword evidence="1" id="KW-0547">Nucleotide-binding</keyword>
<dbReference type="InterPro" id="IPR011629">
    <property type="entry name" value="CobW-like_C"/>
</dbReference>
<evidence type="ECO:0000256" key="4">
    <source>
        <dbReference type="ARBA" id="ARBA00034320"/>
    </source>
</evidence>
<dbReference type="InterPro" id="IPR003495">
    <property type="entry name" value="CobW/HypB/UreG_nucleotide-bd"/>
</dbReference>
<dbReference type="EMBL" id="JBHUII010000008">
    <property type="protein sequence ID" value="MFD2206953.1"/>
    <property type="molecule type" value="Genomic_DNA"/>
</dbReference>
<reference evidence="10" key="1">
    <citation type="journal article" date="2019" name="Int. J. Syst. Evol. Microbiol.">
        <title>The Global Catalogue of Microorganisms (GCM) 10K type strain sequencing project: providing services to taxonomists for standard genome sequencing and annotation.</title>
        <authorList>
            <consortium name="The Broad Institute Genomics Platform"/>
            <consortium name="The Broad Institute Genome Sequencing Center for Infectious Disease"/>
            <person name="Wu L."/>
            <person name="Ma J."/>
        </authorList>
    </citation>
    <scope>NUCLEOTIDE SEQUENCE [LARGE SCALE GENOMIC DNA]</scope>
    <source>
        <strain evidence="10">CGMCC 4.7192</strain>
    </source>
</reference>
<dbReference type="Gene3D" id="3.40.50.300">
    <property type="entry name" value="P-loop containing nucleotide triphosphate hydrolases"/>
    <property type="match status" value="1"/>
</dbReference>
<sequence length="376" mass="42815">MPNHKFQVHDMDIPDEPLALSVLTGFLGSGKTTLLKQLLQHPDMDETAVIVNEFGEIGLDHLLVESSSEDIVLMNSGCLCCTVRGDLVETIRKLYKKRLMKEVPAFQRIVIETTGLADPAPILQTLMSDPFLSDRFRLDSVITTVDAIHGNDTLDKQQESVKQVAVADRLLLTKTDLTQKNKLEGLIERLRNLNPTAIVEEIEHGIIAPTSLFNAGLYNPETKTLDVQKWLKAEAFDEEHDDHQHGHHGHGHHEHGHHEHGHDHKHNTNRHDDKVHAFCLTHDHPIDWEQLNSWIQMLITLYGSNLLRIKGVLNIEGDENPIVIHGVQHIFHPPVMLDSWPDEDHRSKIVFIVRDLKREMFDDTFKAFIEQGGDLR</sequence>
<evidence type="ECO:0000256" key="6">
    <source>
        <dbReference type="ARBA" id="ARBA00049117"/>
    </source>
</evidence>
<dbReference type="SMART" id="SM00833">
    <property type="entry name" value="CobW_C"/>
    <property type="match status" value="1"/>
</dbReference>
<keyword evidence="3" id="KW-0143">Chaperone</keyword>
<evidence type="ECO:0000256" key="5">
    <source>
        <dbReference type="ARBA" id="ARBA00045658"/>
    </source>
</evidence>
<protein>
    <submittedName>
        <fullName evidence="9">CobW family GTP-binding protein</fullName>
    </submittedName>
</protein>
<feature type="region of interest" description="Disordered" evidence="7">
    <location>
        <begin position="239"/>
        <end position="269"/>
    </location>
</feature>
<comment type="function">
    <text evidence="5">Zinc chaperone that directly transfers zinc cofactor to target proteins, thereby activating them. Zinc is transferred from the CXCC motif in the GTPase domain to the zinc binding site in target proteins in a process requiring GTP hydrolysis.</text>
</comment>
<dbReference type="SUPFAM" id="SSF52540">
    <property type="entry name" value="P-loop containing nucleoside triphosphate hydrolases"/>
    <property type="match status" value="1"/>
</dbReference>
<dbReference type="RefSeq" id="WP_380253096.1">
    <property type="nucleotide sequence ID" value="NZ_JBHUII010000008.1"/>
</dbReference>
<gene>
    <name evidence="9" type="ORF">ACFSKO_15095</name>
</gene>
<comment type="similarity">
    <text evidence="4">Belongs to the SIMIBI class G3E GTPase family. ZNG1 subfamily.</text>
</comment>
<comment type="caution">
    <text evidence="9">The sequence shown here is derived from an EMBL/GenBank/DDBJ whole genome shotgun (WGS) entry which is preliminary data.</text>
</comment>
<dbReference type="PANTHER" id="PTHR13748:SF62">
    <property type="entry name" value="COBW DOMAIN-CONTAINING PROTEIN"/>
    <property type="match status" value="1"/>
</dbReference>
<dbReference type="InterPro" id="IPR051316">
    <property type="entry name" value="Zinc-reg_GTPase_activator"/>
</dbReference>
<dbReference type="CDD" id="cd03112">
    <property type="entry name" value="CobW-like"/>
    <property type="match status" value="1"/>
</dbReference>
<evidence type="ECO:0000256" key="7">
    <source>
        <dbReference type="SAM" id="MobiDB-lite"/>
    </source>
</evidence>
<keyword evidence="10" id="KW-1185">Reference proteome</keyword>
<feature type="compositionally biased region" description="Basic residues" evidence="7">
    <location>
        <begin position="245"/>
        <end position="255"/>
    </location>
</feature>
<dbReference type="Proteomes" id="UP001597294">
    <property type="component" value="Unassembled WGS sequence"/>
</dbReference>
<dbReference type="Pfam" id="PF02492">
    <property type="entry name" value="cobW"/>
    <property type="match status" value="1"/>
</dbReference>
<evidence type="ECO:0000256" key="1">
    <source>
        <dbReference type="ARBA" id="ARBA00022741"/>
    </source>
</evidence>
<accession>A0ABW5BLB7</accession>
<comment type="catalytic activity">
    <reaction evidence="6">
        <text>GTP + H2O = GDP + phosphate + H(+)</text>
        <dbReference type="Rhea" id="RHEA:19669"/>
        <dbReference type="ChEBI" id="CHEBI:15377"/>
        <dbReference type="ChEBI" id="CHEBI:15378"/>
        <dbReference type="ChEBI" id="CHEBI:37565"/>
        <dbReference type="ChEBI" id="CHEBI:43474"/>
        <dbReference type="ChEBI" id="CHEBI:58189"/>
    </reaction>
    <physiologicalReaction direction="left-to-right" evidence="6">
        <dbReference type="Rhea" id="RHEA:19670"/>
    </physiologicalReaction>
</comment>
<dbReference type="SUPFAM" id="SSF90002">
    <property type="entry name" value="Hypothetical protein YjiA, C-terminal domain"/>
    <property type="match status" value="1"/>
</dbReference>
<organism evidence="9 10">
    <name type="scientific">Kiloniella antarctica</name>
    <dbReference type="NCBI Taxonomy" id="1550907"/>
    <lineage>
        <taxon>Bacteria</taxon>
        <taxon>Pseudomonadati</taxon>
        <taxon>Pseudomonadota</taxon>
        <taxon>Alphaproteobacteria</taxon>
        <taxon>Rhodospirillales</taxon>
        <taxon>Kiloniellaceae</taxon>
        <taxon>Kiloniella</taxon>
    </lineage>
</organism>
<dbReference type="Gene3D" id="3.30.1220.10">
    <property type="entry name" value="CobW-like, C-terminal domain"/>
    <property type="match status" value="1"/>
</dbReference>
<name>A0ABW5BLB7_9PROT</name>
<evidence type="ECO:0000313" key="10">
    <source>
        <dbReference type="Proteomes" id="UP001597294"/>
    </source>
</evidence>
<proteinExistence type="inferred from homology"/>